<organism evidence="2 3">
    <name type="scientific">Platanthera guangdongensis</name>
    <dbReference type="NCBI Taxonomy" id="2320717"/>
    <lineage>
        <taxon>Eukaryota</taxon>
        <taxon>Viridiplantae</taxon>
        <taxon>Streptophyta</taxon>
        <taxon>Embryophyta</taxon>
        <taxon>Tracheophyta</taxon>
        <taxon>Spermatophyta</taxon>
        <taxon>Magnoliopsida</taxon>
        <taxon>Liliopsida</taxon>
        <taxon>Asparagales</taxon>
        <taxon>Orchidaceae</taxon>
        <taxon>Orchidoideae</taxon>
        <taxon>Orchideae</taxon>
        <taxon>Orchidinae</taxon>
        <taxon>Platanthera</taxon>
    </lineage>
</organism>
<accession>A0ABR2N2I3</accession>
<dbReference type="EMBL" id="JBBWWR010000001">
    <property type="protein sequence ID" value="KAK8970722.1"/>
    <property type="molecule type" value="Genomic_DNA"/>
</dbReference>
<evidence type="ECO:0000256" key="1">
    <source>
        <dbReference type="SAM" id="MobiDB-lite"/>
    </source>
</evidence>
<sequence length="163" mass="18552">MEEEHLLDLKPFRLDEKREGRVVGGITGTFVEGIKEEVVLSPVHALSLIAAGEVRFYIENGEPHNLPKIEDLSSPQTTTTPPTPEPPDQTSDPGFKLFGLFEETADETRFISSEPVPTIISKPEEMQNWRTSPYARKKDCQVSLEDNWEGEKKQRYLSLLHCW</sequence>
<feature type="region of interest" description="Disordered" evidence="1">
    <location>
        <begin position="65"/>
        <end position="95"/>
    </location>
</feature>
<gene>
    <name evidence="2" type="primary">CIPK19</name>
    <name evidence="2" type="ORF">KSP40_PGU016891</name>
</gene>
<proteinExistence type="predicted"/>
<dbReference type="GO" id="GO:0016301">
    <property type="term" value="F:kinase activity"/>
    <property type="evidence" value="ECO:0007669"/>
    <property type="project" value="UniProtKB-KW"/>
</dbReference>
<name>A0ABR2N2I3_9ASPA</name>
<protein>
    <submittedName>
        <fullName evidence="2">CBL-interacting protein kinase 19</fullName>
    </submittedName>
</protein>
<evidence type="ECO:0000313" key="2">
    <source>
        <dbReference type="EMBL" id="KAK8970722.1"/>
    </source>
</evidence>
<keyword evidence="3" id="KW-1185">Reference proteome</keyword>
<reference evidence="2 3" key="1">
    <citation type="journal article" date="2022" name="Nat. Plants">
        <title>Genomes of leafy and leafless Platanthera orchids illuminate the evolution of mycoheterotrophy.</title>
        <authorList>
            <person name="Li M.H."/>
            <person name="Liu K.W."/>
            <person name="Li Z."/>
            <person name="Lu H.C."/>
            <person name="Ye Q.L."/>
            <person name="Zhang D."/>
            <person name="Wang J.Y."/>
            <person name="Li Y.F."/>
            <person name="Zhong Z.M."/>
            <person name="Liu X."/>
            <person name="Yu X."/>
            <person name="Liu D.K."/>
            <person name="Tu X.D."/>
            <person name="Liu B."/>
            <person name="Hao Y."/>
            <person name="Liao X.Y."/>
            <person name="Jiang Y.T."/>
            <person name="Sun W.H."/>
            <person name="Chen J."/>
            <person name="Chen Y.Q."/>
            <person name="Ai Y."/>
            <person name="Zhai J.W."/>
            <person name="Wu S.S."/>
            <person name="Zhou Z."/>
            <person name="Hsiao Y.Y."/>
            <person name="Wu W.L."/>
            <person name="Chen Y.Y."/>
            <person name="Lin Y.F."/>
            <person name="Hsu J.L."/>
            <person name="Li C.Y."/>
            <person name="Wang Z.W."/>
            <person name="Zhao X."/>
            <person name="Zhong W.Y."/>
            <person name="Ma X.K."/>
            <person name="Ma L."/>
            <person name="Huang J."/>
            <person name="Chen G.Z."/>
            <person name="Huang M.Z."/>
            <person name="Huang L."/>
            <person name="Peng D.H."/>
            <person name="Luo Y.B."/>
            <person name="Zou S.Q."/>
            <person name="Chen S.P."/>
            <person name="Lan S."/>
            <person name="Tsai W.C."/>
            <person name="Van de Peer Y."/>
            <person name="Liu Z.J."/>
        </authorList>
    </citation>
    <scope>NUCLEOTIDE SEQUENCE [LARGE SCALE GENOMIC DNA]</scope>
    <source>
        <strain evidence="2">Lor288</strain>
    </source>
</reference>
<keyword evidence="2" id="KW-0808">Transferase</keyword>
<evidence type="ECO:0000313" key="3">
    <source>
        <dbReference type="Proteomes" id="UP001412067"/>
    </source>
</evidence>
<dbReference type="Proteomes" id="UP001412067">
    <property type="component" value="Unassembled WGS sequence"/>
</dbReference>
<comment type="caution">
    <text evidence="2">The sequence shown here is derived from an EMBL/GenBank/DDBJ whole genome shotgun (WGS) entry which is preliminary data.</text>
</comment>
<dbReference type="Gene3D" id="3.30.310.80">
    <property type="entry name" value="Kinase associated domain 1, KA1"/>
    <property type="match status" value="1"/>
</dbReference>
<keyword evidence="2" id="KW-0418">Kinase</keyword>